<keyword evidence="4" id="KW-1185">Reference proteome</keyword>
<evidence type="ECO:0000256" key="1">
    <source>
        <dbReference type="ARBA" id="ARBA00008558"/>
    </source>
</evidence>
<accession>A0ABS9DA00</accession>
<gene>
    <name evidence="3" type="ORF">L0668_16840</name>
</gene>
<dbReference type="PANTHER" id="PTHR15108">
    <property type="entry name" value="N-ACYLGLUCOSAMINE-2-EPIMERASE"/>
    <property type="match status" value="1"/>
</dbReference>
<dbReference type="Pfam" id="PF07221">
    <property type="entry name" value="GlcNAc_2-epim"/>
    <property type="match status" value="1"/>
</dbReference>
<dbReference type="InterPro" id="IPR010819">
    <property type="entry name" value="AGE/CE"/>
</dbReference>
<proteinExistence type="inferred from homology"/>
<dbReference type="InterPro" id="IPR008928">
    <property type="entry name" value="6-hairpin_glycosidase_sf"/>
</dbReference>
<protein>
    <submittedName>
        <fullName evidence="3">AGE family epimerase/isomerase</fullName>
    </submittedName>
</protein>
<dbReference type="EMBL" id="JAKGAS010000011">
    <property type="protein sequence ID" value="MCF2949788.1"/>
    <property type="molecule type" value="Genomic_DNA"/>
</dbReference>
<dbReference type="Proteomes" id="UP001521137">
    <property type="component" value="Unassembled WGS sequence"/>
</dbReference>
<evidence type="ECO:0000313" key="3">
    <source>
        <dbReference type="EMBL" id="MCF2949788.1"/>
    </source>
</evidence>
<sequence>MPKIVDQSGGFYHNFKDDGSVFNGEQRHLVSSCRMVWIFCKAYELYGDDKYLDLAKHGVEYIRSKHWDVLRVLI</sequence>
<dbReference type="InterPro" id="IPR012341">
    <property type="entry name" value="6hp_glycosidase-like_sf"/>
</dbReference>
<dbReference type="RefSeq" id="WP_235313891.1">
    <property type="nucleotide sequence ID" value="NZ_JAKGAS010000011.1"/>
</dbReference>
<keyword evidence="2" id="KW-0413">Isomerase</keyword>
<name>A0ABS9DA00_9ALTE</name>
<reference evidence="3 4" key="1">
    <citation type="submission" date="2022-01" db="EMBL/GenBank/DDBJ databases">
        <title>Paraglaciecola sp. G1-23.</title>
        <authorList>
            <person name="Jin M.S."/>
            <person name="Han D.M."/>
            <person name="Kim H.M."/>
            <person name="Jeon C.O."/>
        </authorList>
    </citation>
    <scope>NUCLEOTIDE SEQUENCE [LARGE SCALE GENOMIC DNA]</scope>
    <source>
        <strain evidence="3 4">G1-23</strain>
    </source>
</reference>
<comment type="caution">
    <text evidence="3">The sequence shown here is derived from an EMBL/GenBank/DDBJ whole genome shotgun (WGS) entry which is preliminary data.</text>
</comment>
<comment type="similarity">
    <text evidence="1">Belongs to the N-acylglucosamine 2-epimerase family.</text>
</comment>
<evidence type="ECO:0000256" key="2">
    <source>
        <dbReference type="ARBA" id="ARBA00023235"/>
    </source>
</evidence>
<dbReference type="Gene3D" id="1.50.10.10">
    <property type="match status" value="1"/>
</dbReference>
<dbReference type="SUPFAM" id="SSF48208">
    <property type="entry name" value="Six-hairpin glycosidases"/>
    <property type="match status" value="1"/>
</dbReference>
<organism evidence="3 4">
    <name type="scientific">Paraglaciecola algarum</name>
    <dbReference type="NCBI Taxonomy" id="3050085"/>
    <lineage>
        <taxon>Bacteria</taxon>
        <taxon>Pseudomonadati</taxon>
        <taxon>Pseudomonadota</taxon>
        <taxon>Gammaproteobacteria</taxon>
        <taxon>Alteromonadales</taxon>
        <taxon>Alteromonadaceae</taxon>
        <taxon>Paraglaciecola</taxon>
    </lineage>
</organism>
<evidence type="ECO:0000313" key="4">
    <source>
        <dbReference type="Proteomes" id="UP001521137"/>
    </source>
</evidence>